<protein>
    <submittedName>
        <fullName evidence="2">Uncharacterized protein</fullName>
    </submittedName>
</protein>
<dbReference type="EMBL" id="BMVX01000053">
    <property type="protein sequence ID" value="GGZ99392.1"/>
    <property type="molecule type" value="Genomic_DNA"/>
</dbReference>
<gene>
    <name evidence="2" type="ORF">GCM10010371_68530</name>
</gene>
<name>A0A918VGE8_9ACTN</name>
<feature type="compositionally biased region" description="Low complexity" evidence="1">
    <location>
        <begin position="9"/>
        <end position="29"/>
    </location>
</feature>
<reference evidence="2" key="2">
    <citation type="submission" date="2020-09" db="EMBL/GenBank/DDBJ databases">
        <authorList>
            <person name="Sun Q."/>
            <person name="Ohkuma M."/>
        </authorList>
    </citation>
    <scope>NUCLEOTIDE SEQUENCE</scope>
    <source>
        <strain evidence="2">JCM 4834</strain>
    </source>
</reference>
<evidence type="ECO:0000256" key="1">
    <source>
        <dbReference type="SAM" id="MobiDB-lite"/>
    </source>
</evidence>
<feature type="compositionally biased region" description="Basic residues" evidence="1">
    <location>
        <begin position="164"/>
        <end position="173"/>
    </location>
</feature>
<feature type="region of interest" description="Disordered" evidence="1">
    <location>
        <begin position="1"/>
        <end position="69"/>
    </location>
</feature>
<feature type="region of interest" description="Disordered" evidence="1">
    <location>
        <begin position="145"/>
        <end position="225"/>
    </location>
</feature>
<reference evidence="2" key="1">
    <citation type="journal article" date="2014" name="Int. J. Syst. Evol. Microbiol.">
        <title>Complete genome sequence of Corynebacterium casei LMG S-19264T (=DSM 44701T), isolated from a smear-ripened cheese.</title>
        <authorList>
            <consortium name="US DOE Joint Genome Institute (JGI-PGF)"/>
            <person name="Walter F."/>
            <person name="Albersmeier A."/>
            <person name="Kalinowski J."/>
            <person name="Ruckert C."/>
        </authorList>
    </citation>
    <scope>NUCLEOTIDE SEQUENCE</scope>
    <source>
        <strain evidence="2">JCM 4834</strain>
    </source>
</reference>
<evidence type="ECO:0000313" key="3">
    <source>
        <dbReference type="Proteomes" id="UP000634660"/>
    </source>
</evidence>
<feature type="compositionally biased region" description="Low complexity" evidence="1">
    <location>
        <begin position="197"/>
        <end position="208"/>
    </location>
</feature>
<dbReference type="AlphaFoldDB" id="A0A918VGE8"/>
<dbReference type="Proteomes" id="UP000634660">
    <property type="component" value="Unassembled WGS sequence"/>
</dbReference>
<proteinExistence type="predicted"/>
<accession>A0A918VGE8</accession>
<comment type="caution">
    <text evidence="2">The sequence shown here is derived from an EMBL/GenBank/DDBJ whole genome shotgun (WGS) entry which is preliminary data.</text>
</comment>
<sequence>MYRHRQVSTVARPTPTIAATPAAVTPSPAGSGTRRARGDRAPAPSLHQARPVEFGPQQREQGHVQAPEQGHVDFAAPGLAEVDHHPPRREKESEAGEVVDVATPQAKAHRHLVGAVEGVAVQDGGEVAAAAEGCELVGVDGRGVRRPAEAEQEAGGGEVGDRAGRHRRPQHRQRGTESGGEALGGRRRVKADVRGPRTASRSTAATSAGDHRLGPASAARHRFHR</sequence>
<evidence type="ECO:0000313" key="2">
    <source>
        <dbReference type="EMBL" id="GGZ99392.1"/>
    </source>
</evidence>
<organism evidence="2 3">
    <name type="scientific">Streptomyces subrutilus</name>
    <dbReference type="NCBI Taxonomy" id="36818"/>
    <lineage>
        <taxon>Bacteria</taxon>
        <taxon>Bacillati</taxon>
        <taxon>Actinomycetota</taxon>
        <taxon>Actinomycetes</taxon>
        <taxon>Kitasatosporales</taxon>
        <taxon>Streptomycetaceae</taxon>
        <taxon>Streptomyces</taxon>
    </lineage>
</organism>